<feature type="compositionally biased region" description="Basic and acidic residues" evidence="1">
    <location>
        <begin position="508"/>
        <end position="532"/>
    </location>
</feature>
<dbReference type="AlphaFoldDB" id="E0VYA0"/>
<feature type="compositionally biased region" description="Basic residues" evidence="1">
    <location>
        <begin position="618"/>
        <end position="634"/>
    </location>
</feature>
<dbReference type="EMBL" id="AAZO01006228">
    <property type="status" value="NOT_ANNOTATED_CDS"/>
    <property type="molecule type" value="Genomic_DNA"/>
</dbReference>
<feature type="region of interest" description="Disordered" evidence="1">
    <location>
        <begin position="457"/>
        <end position="700"/>
    </location>
</feature>
<evidence type="ECO:0000313" key="4">
    <source>
        <dbReference type="EMBL" id="EEB18356.1"/>
    </source>
</evidence>
<dbReference type="CTD" id="8233078"/>
<dbReference type="GO" id="GO:0071786">
    <property type="term" value="P:endoplasmic reticulum tubular network organization"/>
    <property type="evidence" value="ECO:0007669"/>
    <property type="project" value="TreeGrafter"/>
</dbReference>
<dbReference type="STRING" id="121224.E0VYA0"/>
<dbReference type="PANTHER" id="PTHR12300:SF117">
    <property type="entry name" value="LP05237P-RELATED"/>
    <property type="match status" value="1"/>
</dbReference>
<feature type="signal peptide" evidence="3">
    <location>
        <begin position="1"/>
        <end position="27"/>
    </location>
</feature>
<dbReference type="EMBL" id="DS235845">
    <property type="protein sequence ID" value="EEB18356.1"/>
    <property type="molecule type" value="Genomic_DNA"/>
</dbReference>
<feature type="compositionally biased region" description="Low complexity" evidence="1">
    <location>
        <begin position="645"/>
        <end position="658"/>
    </location>
</feature>
<dbReference type="HOGENOM" id="CLU_393960_0_0_1"/>
<name>E0VYA0_PEDHC</name>
<reference evidence="4" key="2">
    <citation type="submission" date="2007-04" db="EMBL/GenBank/DDBJ databases">
        <title>The genome of the human body louse.</title>
        <authorList>
            <consortium name="The Human Body Louse Genome Consortium"/>
            <person name="Kirkness E."/>
            <person name="Walenz B."/>
            <person name="Hass B."/>
            <person name="Bruggner R."/>
            <person name="Strausberg R."/>
        </authorList>
    </citation>
    <scope>NUCLEOTIDE SEQUENCE</scope>
    <source>
        <strain evidence="4">USDA</strain>
    </source>
</reference>
<dbReference type="PANTHER" id="PTHR12300">
    <property type="entry name" value="HVA22-LIKE PROTEINS"/>
    <property type="match status" value="1"/>
</dbReference>
<dbReference type="OrthoDB" id="10009287at2759"/>
<organism>
    <name type="scientific">Pediculus humanus subsp. corporis</name>
    <name type="common">Body louse</name>
    <dbReference type="NCBI Taxonomy" id="121224"/>
    <lineage>
        <taxon>Eukaryota</taxon>
        <taxon>Metazoa</taxon>
        <taxon>Ecdysozoa</taxon>
        <taxon>Arthropoda</taxon>
        <taxon>Hexapoda</taxon>
        <taxon>Insecta</taxon>
        <taxon>Pterygota</taxon>
        <taxon>Neoptera</taxon>
        <taxon>Paraneoptera</taxon>
        <taxon>Psocodea</taxon>
        <taxon>Troctomorpha</taxon>
        <taxon>Phthiraptera</taxon>
        <taxon>Anoplura</taxon>
        <taxon>Pediculidae</taxon>
        <taxon>Pediculus</taxon>
    </lineage>
</organism>
<evidence type="ECO:0000313" key="5">
    <source>
        <dbReference type="EnsemblMetazoa" id="PHUM511990-PA"/>
    </source>
</evidence>
<evidence type="ECO:0000313" key="6">
    <source>
        <dbReference type="Proteomes" id="UP000009046"/>
    </source>
</evidence>
<evidence type="ECO:0008006" key="7">
    <source>
        <dbReference type="Google" id="ProtNLM"/>
    </source>
</evidence>
<keyword evidence="6" id="KW-1185">Reference proteome</keyword>
<dbReference type="EnsemblMetazoa" id="PHUM511990-RA">
    <property type="protein sequence ID" value="PHUM511990-PA"/>
    <property type="gene ID" value="PHUM511990"/>
</dbReference>
<keyword evidence="2" id="KW-0472">Membrane</keyword>
<dbReference type="InterPro" id="IPR004345">
    <property type="entry name" value="TB2_DP1_HVA22"/>
</dbReference>
<dbReference type="RefSeq" id="XP_002431094.1">
    <property type="nucleotide sequence ID" value="XM_002431049.1"/>
</dbReference>
<feature type="chain" id="PRO_5014570250" description="Receptor expression-enhancing protein" evidence="3">
    <location>
        <begin position="28"/>
        <end position="700"/>
    </location>
</feature>
<sequence>MHRFKHFNSSLVCFCLLLFGTLYPAYSSYKAVRTKNVKEYVKWMMYWIVFALFTSIETITDLFFSFWFPFYYELKIITVIYLLSPATNGSSILYRKFVHPVLTKREQYLIILKTKFRFVVRGKKKEFFFTVVDFKLCNPFLPQGIPQLNMTPSSDLMPRKSSEFQKDLVTLEEEDASDDLTKDDENLIMSREDFPNLKTEIIWMKNDGINVDFNGIDSLVEKSPVVTELHDQSDTDLKNNSKKIKVRKGGGGLVSHLKKSYSLSDLSGEKPTLGNNYRDEVDHQHYEGSNMKQIPENRIPGNFFPGANYPGLYYAGSDVDFAGDNHPPYGSGYSSGDPLYNDNLISRGDHLVRTASLGGTSRIRTRAATKAAGLSKRSSLTEENTAWSEEEVIRGQINTDNFFLLPLSRSSSNPCTFTAFNHMVKPEFQHFFGGISQEQIIALVNSSNSSHPIIRTVDASNESENPVNDKNSNSKSDNANDSDVRIVEVVENDGNNTKVEMGGFSDGTKNEKSDAEVNKKESSPSGENERSGKYKKKKVAPSPPFGEKNSSGKIIEMGEIVENDDDDEFGTPNSSPELHRKKHSSSYSNLVEEMADTPRPDKKNEKTGKKDNLFEVPKKKKKSKEKKKTKKLHLPKMSFSFWNQKSNKNSSESSENSSIASFENGIVPPAEKSKNDLEYFIPLKGDTTNDGDKAKENRTE</sequence>
<keyword evidence="2" id="KW-0812">Transmembrane</keyword>
<feature type="transmembrane region" description="Helical" evidence="2">
    <location>
        <begin position="43"/>
        <end position="64"/>
    </location>
</feature>
<reference evidence="4" key="1">
    <citation type="submission" date="2007-04" db="EMBL/GenBank/DDBJ databases">
        <title>Annotation of Pediculus humanus corporis strain USDA.</title>
        <authorList>
            <person name="Kirkness E."/>
            <person name="Hannick L."/>
            <person name="Hass B."/>
            <person name="Bruggner R."/>
            <person name="Lawson D."/>
            <person name="Bidwell S."/>
            <person name="Joardar V."/>
            <person name="Caler E."/>
            <person name="Walenz B."/>
            <person name="Inman J."/>
            <person name="Schobel S."/>
            <person name="Galinsky K."/>
            <person name="Amedeo P."/>
            <person name="Strausberg R."/>
        </authorList>
    </citation>
    <scope>NUCLEOTIDE SEQUENCE</scope>
    <source>
        <strain evidence="4">USDA</strain>
    </source>
</reference>
<dbReference type="EMBL" id="AAZO01006227">
    <property type="status" value="NOT_ANNOTATED_CDS"/>
    <property type="molecule type" value="Genomic_DNA"/>
</dbReference>
<dbReference type="GeneID" id="8233078"/>
<dbReference type="KEGG" id="phu:Phum_PHUM511990"/>
<keyword evidence="2" id="KW-1133">Transmembrane helix</keyword>
<protein>
    <recommendedName>
        <fullName evidence="7">Receptor expression-enhancing protein</fullName>
    </recommendedName>
</protein>
<accession>E0VYA0</accession>
<dbReference type="GO" id="GO:0005881">
    <property type="term" value="C:cytoplasmic microtubule"/>
    <property type="evidence" value="ECO:0007669"/>
    <property type="project" value="TreeGrafter"/>
</dbReference>
<evidence type="ECO:0000256" key="1">
    <source>
        <dbReference type="SAM" id="MobiDB-lite"/>
    </source>
</evidence>
<feature type="compositionally biased region" description="Acidic residues" evidence="1">
    <location>
        <begin position="559"/>
        <end position="569"/>
    </location>
</feature>
<feature type="compositionally biased region" description="Basic and acidic residues" evidence="1">
    <location>
        <begin position="690"/>
        <end position="700"/>
    </location>
</feature>
<evidence type="ECO:0000256" key="2">
    <source>
        <dbReference type="SAM" id="Phobius"/>
    </source>
</evidence>
<dbReference type="GO" id="GO:0008017">
    <property type="term" value="F:microtubule binding"/>
    <property type="evidence" value="ECO:0007669"/>
    <property type="project" value="TreeGrafter"/>
</dbReference>
<feature type="compositionally biased region" description="Basic and acidic residues" evidence="1">
    <location>
        <begin position="596"/>
        <end position="617"/>
    </location>
</feature>
<keyword evidence="3" id="KW-0732">Signal</keyword>
<dbReference type="InParanoid" id="E0VYA0"/>
<dbReference type="Pfam" id="PF03134">
    <property type="entry name" value="TB2_DP1_HVA22"/>
    <property type="match status" value="1"/>
</dbReference>
<dbReference type="VEuPathDB" id="VectorBase:PHUM511990"/>
<feature type="compositionally biased region" description="Low complexity" evidence="1">
    <location>
        <begin position="468"/>
        <end position="481"/>
    </location>
</feature>
<proteinExistence type="predicted"/>
<dbReference type="Proteomes" id="UP000009046">
    <property type="component" value="Unassembled WGS sequence"/>
</dbReference>
<evidence type="ECO:0000256" key="3">
    <source>
        <dbReference type="SAM" id="SignalP"/>
    </source>
</evidence>
<gene>
    <name evidence="5" type="primary">8233078</name>
    <name evidence="4" type="ORF">Phum_PHUM511990</name>
</gene>
<dbReference type="GO" id="GO:0005789">
    <property type="term" value="C:endoplasmic reticulum membrane"/>
    <property type="evidence" value="ECO:0007669"/>
    <property type="project" value="TreeGrafter"/>
</dbReference>
<dbReference type="GO" id="GO:0071782">
    <property type="term" value="C:endoplasmic reticulum tubular network"/>
    <property type="evidence" value="ECO:0007669"/>
    <property type="project" value="TreeGrafter"/>
</dbReference>
<reference evidence="5" key="3">
    <citation type="submission" date="2021-02" db="UniProtKB">
        <authorList>
            <consortium name="EnsemblMetazoa"/>
        </authorList>
    </citation>
    <scope>IDENTIFICATION</scope>
    <source>
        <strain evidence="5">USDA</strain>
    </source>
</reference>
<dbReference type="eggNOG" id="KOG1726">
    <property type="taxonomic scope" value="Eukaryota"/>
</dbReference>